<evidence type="ECO:0000313" key="1">
    <source>
        <dbReference type="EMBL" id="MDO7897529.1"/>
    </source>
</evidence>
<gene>
    <name evidence="1" type="ORF">Q6A48_11600</name>
</gene>
<dbReference type="InterPro" id="IPR013320">
    <property type="entry name" value="ConA-like_dom_sf"/>
</dbReference>
<dbReference type="Proteomes" id="UP001228019">
    <property type="component" value="Unassembled WGS sequence"/>
</dbReference>
<dbReference type="PANTHER" id="PTHR35332">
    <property type="entry name" value="REGULATION OF ENOLASE PROTEIN 1"/>
    <property type="match status" value="1"/>
</dbReference>
<keyword evidence="2" id="KW-1185">Reference proteome</keyword>
<name>A0ABT9BYA0_9PSED</name>
<dbReference type="EMBL" id="JAUQOP010000013">
    <property type="protein sequence ID" value="MDO7897529.1"/>
    <property type="molecule type" value="Genomic_DNA"/>
</dbReference>
<comment type="caution">
    <text evidence="1">The sequence shown here is derived from an EMBL/GenBank/DDBJ whole genome shotgun (WGS) entry which is preliminary data.</text>
</comment>
<dbReference type="RefSeq" id="WP_304554253.1">
    <property type="nucleotide sequence ID" value="NZ_JAUQOP010000013.1"/>
</dbReference>
<dbReference type="SUPFAM" id="SSF49899">
    <property type="entry name" value="Concanavalin A-like lectins/glucanases"/>
    <property type="match status" value="1"/>
</dbReference>
<dbReference type="Gene3D" id="2.60.120.200">
    <property type="match status" value="1"/>
</dbReference>
<dbReference type="Pfam" id="PF07081">
    <property type="entry name" value="DUF1349"/>
    <property type="match status" value="1"/>
</dbReference>
<proteinExistence type="predicted"/>
<organism evidence="1 2">
    <name type="scientific">Pseudomonas citrulli</name>
    <dbReference type="NCBI Taxonomy" id="3064347"/>
    <lineage>
        <taxon>Bacteria</taxon>
        <taxon>Pseudomonadati</taxon>
        <taxon>Pseudomonadota</taxon>
        <taxon>Gammaproteobacteria</taxon>
        <taxon>Pseudomonadales</taxon>
        <taxon>Pseudomonadaceae</taxon>
        <taxon>Pseudomonas</taxon>
    </lineage>
</organism>
<reference evidence="1 2" key="1">
    <citation type="submission" date="2023-07" db="EMBL/GenBank/DDBJ databases">
        <title>Identification of four novel Pseudomonas species associated with bacterial leaf spot of cucurbits.</title>
        <authorList>
            <person name="Fullem K.R."/>
        </authorList>
    </citation>
    <scope>NUCLEOTIDE SEQUENCE [LARGE SCALE GENOMIC DNA]</scope>
    <source>
        <strain evidence="1 2">K18</strain>
    </source>
</reference>
<dbReference type="PANTHER" id="PTHR35332:SF2">
    <property type="entry name" value="REGULATION OF ENOLASE PROTEIN 1"/>
    <property type="match status" value="1"/>
</dbReference>
<accession>A0ABT9BYA0</accession>
<protein>
    <submittedName>
        <fullName evidence="1">DUF1349 domain-containing protein</fullName>
    </submittedName>
</protein>
<dbReference type="InterPro" id="IPR009784">
    <property type="entry name" value="DUF1349"/>
</dbReference>
<sequence length="196" mass="21373">MRLERLTVQGEANGMAQLNTDGVLLRAGAQTDWFFHPAGSFRRDNVIAASMAIEDAVFTLSAKVSVRFSSAFDAGALFVQVDDDNWAKLAFELSGAGLPTVVSVITRGVSDDADGPSIEGESVWLRVHCDGQTLAFHFSVDGLYWRFLRWFTLPGIARRPLRIGFAAQAPTGEGCVARFTDMGWSLQQIVDLRDGS</sequence>
<evidence type="ECO:0000313" key="2">
    <source>
        <dbReference type="Proteomes" id="UP001228019"/>
    </source>
</evidence>